<dbReference type="Pfam" id="PF01033">
    <property type="entry name" value="Somatomedin_B"/>
    <property type="match status" value="1"/>
</dbReference>
<protein>
    <recommendedName>
        <fullName evidence="3">SMB domain-containing protein</fullName>
    </recommendedName>
</protein>
<keyword evidence="2" id="KW-0732">Signal</keyword>
<reference evidence="4 5" key="1">
    <citation type="submission" date="2024-01" db="EMBL/GenBank/DDBJ databases">
        <title>The genome of the rayed Mediterranean limpet Patella caerulea (Linnaeus, 1758).</title>
        <authorList>
            <person name="Anh-Thu Weber A."/>
            <person name="Halstead-Nussloch G."/>
        </authorList>
    </citation>
    <scope>NUCLEOTIDE SEQUENCE [LARGE SCALE GENOMIC DNA]</scope>
    <source>
        <strain evidence="4">AATW-2023a</strain>
        <tissue evidence="4">Whole specimen</tissue>
    </source>
</reference>
<keyword evidence="5" id="KW-1185">Reference proteome</keyword>
<evidence type="ECO:0000313" key="4">
    <source>
        <dbReference type="EMBL" id="KAK6175119.1"/>
    </source>
</evidence>
<accession>A0AAN8JFG3</accession>
<organism evidence="4 5">
    <name type="scientific">Patella caerulea</name>
    <name type="common">Rayed Mediterranean limpet</name>
    <dbReference type="NCBI Taxonomy" id="87958"/>
    <lineage>
        <taxon>Eukaryota</taxon>
        <taxon>Metazoa</taxon>
        <taxon>Spiralia</taxon>
        <taxon>Lophotrochozoa</taxon>
        <taxon>Mollusca</taxon>
        <taxon>Gastropoda</taxon>
        <taxon>Patellogastropoda</taxon>
        <taxon>Patelloidea</taxon>
        <taxon>Patellidae</taxon>
        <taxon>Patella</taxon>
    </lineage>
</organism>
<name>A0AAN8JFG3_PATCE</name>
<dbReference type="AlphaFoldDB" id="A0AAN8JFG3"/>
<dbReference type="PROSITE" id="PS50958">
    <property type="entry name" value="SMB_2"/>
    <property type="match status" value="1"/>
</dbReference>
<dbReference type="InterPro" id="IPR036024">
    <property type="entry name" value="Somatomedin_B-like_dom_sf"/>
</dbReference>
<feature type="domain" description="SMB" evidence="3">
    <location>
        <begin position="253"/>
        <end position="297"/>
    </location>
</feature>
<gene>
    <name evidence="4" type="ORF">SNE40_013644</name>
</gene>
<evidence type="ECO:0000256" key="2">
    <source>
        <dbReference type="SAM" id="SignalP"/>
    </source>
</evidence>
<dbReference type="SMART" id="SM00201">
    <property type="entry name" value="SO"/>
    <property type="match status" value="1"/>
</dbReference>
<proteinExistence type="predicted"/>
<feature type="signal peptide" evidence="2">
    <location>
        <begin position="1"/>
        <end position="19"/>
    </location>
</feature>
<dbReference type="EMBL" id="JAZGQO010000010">
    <property type="protein sequence ID" value="KAK6175119.1"/>
    <property type="molecule type" value="Genomic_DNA"/>
</dbReference>
<keyword evidence="1" id="KW-1015">Disulfide bond</keyword>
<evidence type="ECO:0000313" key="5">
    <source>
        <dbReference type="Proteomes" id="UP001347796"/>
    </source>
</evidence>
<sequence length="721" mass="80684">MHVCLAWIVFVFIWQGTLSLGQVFQELGDSPRESSYEAITTSPLMTSMTGNYMHVTTQRLEIQNSEFTPFMESDTLMTSAVDTNFAELCLVTTLDLATLSSTISNAELSSRTASSYGDFLTPSLTRSNTDETPSLTISFSLHPREVDRTNTQSLTSTVGQQRKTTPKTNFMEITTLPSVTRAEGVYKKMTKNRASNTEHVNNTTGLYAPLTSLINTSLSKARPRFDCDSSYVQRMLKDQCKKESKDVFFCLDDVISCRDRCGMEAIARCSCELHCELYGTCCVDFRSECPDMWFEAKERLSGILGVTVECIDNSPGYLLISSCSKNCSAHIVSKCLDDNIEPVSISNYHFKNIHCLLCNGFVVTDVKSWNLSLRVAFGRDTDRSFFEKTDISLISTHGIFKWTPPPFRNLHFCSKMLISDCPDGNDIQLKDKCLASRSPVLVIADGKRTLYHNRYCAACHVKSALYVCNGAAISDFAHVTQGPGRFSTTINWQINSDKGVVTLRSGLPFLWNKMTCNISEKDIKMPDCKIDTCRNSFQPVNGTCSYANIPACAKAFITWNGHHQVDATCTDHPCVNATADAMIDRMLTRIKQTVQGEFSSMTLGATSRNTEKYELYIQMLFNNWDRASSDSETLRRLFDLFQRAVENDHRSQIVSGSTISVKMGFTSNTDCLLTYHSRNITIIGPTPSSSDRSCLSFMVVLLACLSLNLYRPRVHKAFSDF</sequence>
<feature type="chain" id="PRO_5042818045" description="SMB domain-containing protein" evidence="2">
    <location>
        <begin position="20"/>
        <end position="721"/>
    </location>
</feature>
<dbReference type="Proteomes" id="UP001347796">
    <property type="component" value="Unassembled WGS sequence"/>
</dbReference>
<dbReference type="SUPFAM" id="SSF90188">
    <property type="entry name" value="Somatomedin B domain"/>
    <property type="match status" value="1"/>
</dbReference>
<evidence type="ECO:0000256" key="1">
    <source>
        <dbReference type="ARBA" id="ARBA00023157"/>
    </source>
</evidence>
<comment type="caution">
    <text evidence="4">The sequence shown here is derived from an EMBL/GenBank/DDBJ whole genome shotgun (WGS) entry which is preliminary data.</text>
</comment>
<dbReference type="InterPro" id="IPR001212">
    <property type="entry name" value="Somatomedin_B_dom"/>
</dbReference>
<evidence type="ECO:0000259" key="3">
    <source>
        <dbReference type="PROSITE" id="PS50958"/>
    </source>
</evidence>
<dbReference type="PROSITE" id="PS00524">
    <property type="entry name" value="SMB_1"/>
    <property type="match status" value="1"/>
</dbReference>